<evidence type="ECO:0000256" key="1">
    <source>
        <dbReference type="SAM" id="MobiDB-lite"/>
    </source>
</evidence>
<dbReference type="Proteomes" id="UP000321947">
    <property type="component" value="Unassembled WGS sequence"/>
</dbReference>
<reference evidence="4 5" key="1">
    <citation type="submission" date="2019-08" db="EMBL/GenBank/DDBJ databases">
        <title>Draft genome sequences of two oriental melons (Cucumis melo L. var makuwa).</title>
        <authorList>
            <person name="Kwon S.-Y."/>
        </authorList>
    </citation>
    <scope>NUCLEOTIDE SEQUENCE [LARGE SCALE GENOMIC DNA]</scope>
    <source>
        <strain evidence="5">cv. Chang Bougi</strain>
        <strain evidence="4">cv. SW 3</strain>
        <tissue evidence="2">Leaf</tissue>
    </source>
</reference>
<evidence type="ECO:0000313" key="2">
    <source>
        <dbReference type="EMBL" id="KAA0037249.1"/>
    </source>
</evidence>
<sequence length="330" mass="36547">MISLSSLMENIQRQPSPTVLLLGSTRTASHRLSLPRLCSVGRRASSIDPPPKPSRFSPSQSLDPPGHLSRVHSCRVPVSLGASEVTLEFRSVAARVAGSNSPLLGKSVEVTWNVCNVHFGDVVVKPVYRHGCLDVLCIVVILVGYVVSWNSMSMDYKVLRYNVGITHSVDYLGDTLEFELSCGVMVSFIYGVVYLTDMCVLRDHLTDMCKGTARSRLTRAKKDAYHMRLKESLVVVREMPPRRGARRGGRGGRGWGAGRVQPEPAPPAPALVPVVPQVVSDQLSVEAKHLRDFRKYNPTTFDGSLEDPNRAQMWLSSLETIFRYMKCPKD</sequence>
<keyword evidence="2" id="KW-0378">Hydrolase</keyword>
<dbReference type="EMBL" id="SSTE01019034">
    <property type="protein sequence ID" value="KAA0037249.1"/>
    <property type="molecule type" value="Genomic_DNA"/>
</dbReference>
<dbReference type="Proteomes" id="UP000321393">
    <property type="component" value="Unassembled WGS sequence"/>
</dbReference>
<dbReference type="GO" id="GO:0006508">
    <property type="term" value="P:proteolysis"/>
    <property type="evidence" value="ECO:0007669"/>
    <property type="project" value="UniProtKB-KW"/>
</dbReference>
<proteinExistence type="predicted"/>
<dbReference type="GO" id="GO:0008233">
    <property type="term" value="F:peptidase activity"/>
    <property type="evidence" value="ECO:0007669"/>
    <property type="project" value="UniProtKB-KW"/>
</dbReference>
<feature type="region of interest" description="Disordered" evidence="1">
    <location>
        <begin position="42"/>
        <end position="68"/>
    </location>
</feature>
<evidence type="ECO:0000313" key="5">
    <source>
        <dbReference type="Proteomes" id="UP000321947"/>
    </source>
</evidence>
<dbReference type="EMBL" id="SSTD01013232">
    <property type="protein sequence ID" value="TYK07532.1"/>
    <property type="molecule type" value="Genomic_DNA"/>
</dbReference>
<accession>A0A5A7T7A6</accession>
<organism evidence="2 4">
    <name type="scientific">Cucumis melo var. makuwa</name>
    <name type="common">Oriental melon</name>
    <dbReference type="NCBI Taxonomy" id="1194695"/>
    <lineage>
        <taxon>Eukaryota</taxon>
        <taxon>Viridiplantae</taxon>
        <taxon>Streptophyta</taxon>
        <taxon>Embryophyta</taxon>
        <taxon>Tracheophyta</taxon>
        <taxon>Spermatophyta</taxon>
        <taxon>Magnoliopsida</taxon>
        <taxon>eudicotyledons</taxon>
        <taxon>Gunneridae</taxon>
        <taxon>Pentapetalae</taxon>
        <taxon>rosids</taxon>
        <taxon>fabids</taxon>
        <taxon>Cucurbitales</taxon>
        <taxon>Cucurbitaceae</taxon>
        <taxon>Benincaseae</taxon>
        <taxon>Cucumis</taxon>
    </lineage>
</organism>
<comment type="caution">
    <text evidence="2">The sequence shown here is derived from an EMBL/GenBank/DDBJ whole genome shotgun (WGS) entry which is preliminary data.</text>
</comment>
<evidence type="ECO:0000313" key="4">
    <source>
        <dbReference type="Proteomes" id="UP000321393"/>
    </source>
</evidence>
<name>A0A5A7T7A6_CUCMM</name>
<protein>
    <submittedName>
        <fullName evidence="2">Gag protease polyprotein</fullName>
    </submittedName>
</protein>
<feature type="region of interest" description="Disordered" evidence="1">
    <location>
        <begin position="241"/>
        <end position="263"/>
    </location>
</feature>
<dbReference type="AlphaFoldDB" id="A0A5A7T7A6"/>
<keyword evidence="2" id="KW-0645">Protease</keyword>
<gene>
    <name evidence="3" type="ORF">E5676_scaffold702G00200</name>
    <name evidence="2" type="ORF">E6C27_scaffold379G001760</name>
</gene>
<evidence type="ECO:0000313" key="3">
    <source>
        <dbReference type="EMBL" id="TYK07532.1"/>
    </source>
</evidence>